<dbReference type="GeneID" id="40154908"/>
<reference evidence="3 8" key="4">
    <citation type="submission" date="2014-04" db="EMBL/GenBank/DDBJ databases">
        <title>Transcriptional profiles of Haloferax mediterranei on the basis of nitrogen availability.</title>
        <authorList>
            <person name="Bautista V."/>
        </authorList>
    </citation>
    <scope>NUCLEOTIDE SEQUENCE [LARGE SCALE GENOMIC DNA]</scope>
    <source>
        <strain evidence="3">ATCC 33500</strain>
        <strain evidence="8">ATCC 33500 / DSM 1411 / JCM 8866 / NBRC 14739 / NCIMB 2177 / R-4</strain>
    </source>
</reference>
<evidence type="ECO:0000313" key="7">
    <source>
        <dbReference type="Proteomes" id="UP000011603"/>
    </source>
</evidence>
<dbReference type="Proteomes" id="UP000011603">
    <property type="component" value="Unassembled WGS sequence"/>
</dbReference>
<reference evidence="5 9" key="6">
    <citation type="submission" date="2019-04" db="EMBL/GenBank/DDBJ databases">
        <title>Methylomes of two halophilic Archaea, Haloarcula marismortui and Haloferax mediterranei.</title>
        <authorList>
            <person name="DasSarma S."/>
            <person name="DasSarma P."/>
            <person name="DasSarma S."/>
            <person name="Fomenkov A."/>
            <person name="Vincze T."/>
            <person name="Anton B.P."/>
            <person name="Roberts R.J."/>
        </authorList>
    </citation>
    <scope>NUCLEOTIDE SEQUENCE [LARGE SCALE GENOMIC DNA]</scope>
    <source>
        <strain evidence="5">ATCC 33500</strain>
        <strain evidence="9">ATCC 33500 / DSM 1411 / JCM 8866 / NBRC 14739 / NCIMB 2177 / R-4</strain>
    </source>
</reference>
<dbReference type="Proteomes" id="UP000006469">
    <property type="component" value="Chromosome"/>
</dbReference>
<evidence type="ECO:0000259" key="1">
    <source>
        <dbReference type="Pfam" id="PF07883"/>
    </source>
</evidence>
<evidence type="ECO:0000313" key="4">
    <source>
        <dbReference type="EMBL" id="ELZ99837.1"/>
    </source>
</evidence>
<gene>
    <name evidence="2" type="ordered locus">HFX_2181</name>
    <name evidence="3" type="ORF">BM92_11655</name>
    <name evidence="4" type="ORF">C439_12714</name>
    <name evidence="5" type="ORF">E6P09_00785</name>
</gene>
<dbReference type="SUPFAM" id="SSF51182">
    <property type="entry name" value="RmlC-like cupins"/>
    <property type="match status" value="1"/>
</dbReference>
<organism evidence="2 6">
    <name type="scientific">Haloferax mediterranei (strain ATCC 33500 / DSM 1411 / JCM 8866 / NBRC 14739 / NCIMB 2177 / R-4)</name>
    <name type="common">Halobacterium mediterranei</name>
    <dbReference type="NCBI Taxonomy" id="523841"/>
    <lineage>
        <taxon>Archaea</taxon>
        <taxon>Methanobacteriati</taxon>
        <taxon>Methanobacteriota</taxon>
        <taxon>Stenosarchaea group</taxon>
        <taxon>Halobacteria</taxon>
        <taxon>Halobacteriales</taxon>
        <taxon>Haloferacaceae</taxon>
        <taxon>Haloferax</taxon>
    </lineage>
</organism>
<dbReference type="InterPro" id="IPR013096">
    <property type="entry name" value="Cupin_2"/>
</dbReference>
<dbReference type="OrthoDB" id="199885at2157"/>
<dbReference type="Pfam" id="PF07883">
    <property type="entry name" value="Cupin_2"/>
    <property type="match status" value="1"/>
</dbReference>
<dbReference type="HOGENOM" id="CLU_158587_0_0_2"/>
<protein>
    <submittedName>
        <fullName evidence="3 5">Cupin</fullName>
    </submittedName>
</protein>
<reference evidence="2 6" key="2">
    <citation type="journal article" date="2012" name="J. Bacteriol.">
        <title>Complete genome sequence of the metabolically versatile halophilic archaeon Haloferax mediterranei, a poly(3-hydroxybutyrate-co-3-hydroxyvalerate) producer.</title>
        <authorList>
            <person name="Han J."/>
            <person name="Zhang F."/>
            <person name="Hou J."/>
            <person name="Liu X."/>
            <person name="Li M."/>
            <person name="Liu H."/>
            <person name="Cai L."/>
            <person name="Zhang B."/>
            <person name="Chen Y."/>
            <person name="Zhou J."/>
            <person name="Hu S."/>
            <person name="Xiang H."/>
        </authorList>
    </citation>
    <scope>NUCLEOTIDE SEQUENCE [LARGE SCALE GENOMIC DNA]</scope>
    <source>
        <strain evidence="6">ATCC 33500 / DSM 1411 / JCM 8866 / NBRC 14739 / NCIMB 2177 / R-4</strain>
        <strain evidence="2">CGMCC 1.2087</strain>
    </source>
</reference>
<evidence type="ECO:0000313" key="8">
    <source>
        <dbReference type="Proteomes" id="UP000027075"/>
    </source>
</evidence>
<dbReference type="EMBL" id="CP001868">
    <property type="protein sequence ID" value="AFK19870.1"/>
    <property type="molecule type" value="Genomic_DNA"/>
</dbReference>
<sequence>MAEHTSLDELPEETHAEVFEAHRPRTVRLTLEQGEKIPAHTHPGMDIVLHLVSGHLELSLDDETVDVHPGELVQFSGERDISPRAVDDSTAVLVFAPAPTSE</sequence>
<dbReference type="Proteomes" id="UP000027075">
    <property type="component" value="Chromosome"/>
</dbReference>
<dbReference type="EMBL" id="CP039139">
    <property type="protein sequence ID" value="QCQ73889.1"/>
    <property type="molecule type" value="Genomic_DNA"/>
</dbReference>
<dbReference type="EMBL" id="AOLO01000010">
    <property type="protein sequence ID" value="ELZ99837.1"/>
    <property type="molecule type" value="Genomic_DNA"/>
</dbReference>
<dbReference type="eggNOG" id="arCOG02999">
    <property type="taxonomic scope" value="Archaea"/>
</dbReference>
<evidence type="ECO:0000313" key="3">
    <source>
        <dbReference type="EMBL" id="AHZ23251.1"/>
    </source>
</evidence>
<dbReference type="KEGG" id="hme:HFX_2181"/>
<dbReference type="AlphaFoldDB" id="I3R6L0"/>
<reference evidence="4 7" key="3">
    <citation type="journal article" date="2014" name="PLoS Genet.">
        <title>Phylogenetically driven sequencing of extremely halophilic archaea reveals strategies for static and dynamic osmo-response.</title>
        <authorList>
            <person name="Becker E.A."/>
            <person name="Seitzer P.M."/>
            <person name="Tritt A."/>
            <person name="Larsen D."/>
            <person name="Krusor M."/>
            <person name="Yao A.I."/>
            <person name="Wu D."/>
            <person name="Madern D."/>
            <person name="Eisen J.A."/>
            <person name="Darling A.E."/>
            <person name="Facciotti M.T."/>
        </authorList>
    </citation>
    <scope>NUCLEOTIDE SEQUENCE [LARGE SCALE GENOMIC DNA]</scope>
    <source>
        <strain evidence="4">ATCC 33500</strain>
        <strain evidence="7">ATCC 33500 / DSM 1411 / JCM 8866 / NBRC 14739 / NCIMB 2177 / R-4</strain>
    </source>
</reference>
<name>I3R6L0_HALMT</name>
<dbReference type="Proteomes" id="UP000299011">
    <property type="component" value="Chromosome"/>
</dbReference>
<dbReference type="Gene3D" id="2.60.120.10">
    <property type="entry name" value="Jelly Rolls"/>
    <property type="match status" value="1"/>
</dbReference>
<dbReference type="RefSeq" id="WP_004059592.1">
    <property type="nucleotide sequence ID" value="NC_017941.2"/>
</dbReference>
<evidence type="ECO:0000313" key="5">
    <source>
        <dbReference type="EMBL" id="QCQ73889.1"/>
    </source>
</evidence>
<feature type="domain" description="Cupin type-2" evidence="1">
    <location>
        <begin position="28"/>
        <end position="94"/>
    </location>
</feature>
<proteinExistence type="predicted"/>
<reference evidence="2" key="1">
    <citation type="journal article" date="2012" name="Appl. Environ. Microbiol.">
        <title>Identification of the haloarchaeal phasin (PhaP) that functions in polyhydroxyalkanoate accumulation and granule formation in Haloferax mediterranei.</title>
        <authorList>
            <person name="Cai S."/>
            <person name="Cai L."/>
            <person name="Liu H."/>
            <person name="Liu X."/>
            <person name="Han J."/>
            <person name="Zhou J."/>
            <person name="Xiang H."/>
        </authorList>
    </citation>
    <scope>NUCLEOTIDE SEQUENCE</scope>
    <source>
        <strain evidence="2">CGMCC 1.2087</strain>
    </source>
</reference>
<dbReference type="EMBL" id="CP007551">
    <property type="protein sequence ID" value="AHZ23251.1"/>
    <property type="molecule type" value="Genomic_DNA"/>
</dbReference>
<dbReference type="STRING" id="523841.HFX_2181"/>
<evidence type="ECO:0000313" key="9">
    <source>
        <dbReference type="Proteomes" id="UP000299011"/>
    </source>
</evidence>
<dbReference type="PATRIC" id="fig|523841.21.peg.2563"/>
<keyword evidence="7" id="KW-1185">Reference proteome</keyword>
<dbReference type="InterPro" id="IPR014710">
    <property type="entry name" value="RmlC-like_jellyroll"/>
</dbReference>
<dbReference type="InterPro" id="IPR011051">
    <property type="entry name" value="RmlC_Cupin_sf"/>
</dbReference>
<dbReference type="PaxDb" id="523841-HFX_2181"/>
<reference evidence="2" key="5">
    <citation type="submission" date="2014-05" db="EMBL/GenBank/DDBJ databases">
        <authorList>
            <person name="Wang L."/>
            <person name="Yang H."/>
            <person name="Xiang H."/>
        </authorList>
    </citation>
    <scope>NUCLEOTIDE SEQUENCE</scope>
    <source>
        <strain evidence="2">CGMCC 1.2087</strain>
    </source>
</reference>
<accession>I3R6L0</accession>
<evidence type="ECO:0000313" key="2">
    <source>
        <dbReference type="EMBL" id="AFK19870.1"/>
    </source>
</evidence>
<evidence type="ECO:0000313" key="6">
    <source>
        <dbReference type="Proteomes" id="UP000006469"/>
    </source>
</evidence>